<dbReference type="RefSeq" id="WP_329497176.1">
    <property type="nucleotide sequence ID" value="NZ_CP108460.1"/>
</dbReference>
<feature type="transmembrane region" description="Helical" evidence="2">
    <location>
        <begin position="127"/>
        <end position="145"/>
    </location>
</feature>
<name>A0ABZ1W931_9ACTN</name>
<keyword evidence="4" id="KW-1185">Reference proteome</keyword>
<keyword evidence="2" id="KW-0472">Membrane</keyword>
<keyword evidence="2" id="KW-1133">Transmembrane helix</keyword>
<evidence type="ECO:0000313" key="4">
    <source>
        <dbReference type="Proteomes" id="UP001432014"/>
    </source>
</evidence>
<feature type="transmembrane region" description="Helical" evidence="2">
    <location>
        <begin position="165"/>
        <end position="184"/>
    </location>
</feature>
<evidence type="ECO:0000256" key="1">
    <source>
        <dbReference type="SAM" id="MobiDB-lite"/>
    </source>
</evidence>
<evidence type="ECO:0000313" key="3">
    <source>
        <dbReference type="EMBL" id="WUS57361.1"/>
    </source>
</evidence>
<feature type="compositionally biased region" description="Low complexity" evidence="1">
    <location>
        <begin position="24"/>
        <end position="54"/>
    </location>
</feature>
<protein>
    <submittedName>
        <fullName evidence="3">Energy-coupling factor transporter transmembrane protein EcfT</fullName>
    </submittedName>
</protein>
<dbReference type="EMBL" id="CP108482">
    <property type="protein sequence ID" value="WUS57361.1"/>
    <property type="molecule type" value="Genomic_DNA"/>
</dbReference>
<dbReference type="Proteomes" id="UP001432014">
    <property type="component" value="Chromosome"/>
</dbReference>
<accession>A0ABZ1W931</accession>
<proteinExistence type="predicted"/>
<feature type="region of interest" description="Disordered" evidence="1">
    <location>
        <begin position="1"/>
        <end position="78"/>
    </location>
</feature>
<sequence length="191" mass="19413">MHIDFSAVDEPETATVPEPRDGDAAPGAADAAAKDGAAADGSGDRAVAAPAGRGRAARKAAKEQAAQGGTAPAARPGLMAGRRPAPLLLLASALLVGGAVTRTVLVMLVGWALAYLSRGLGDRSRKFAVLGIPLLSVTGLVLWFWGRGRGKWGPALQPGEQLWGAAPGVLRLAAVLSAGYLLVVTTRRRGP</sequence>
<evidence type="ECO:0000256" key="2">
    <source>
        <dbReference type="SAM" id="Phobius"/>
    </source>
</evidence>
<organism evidence="3 4">
    <name type="scientific">Kitasatospora herbaricolor</name>
    <dbReference type="NCBI Taxonomy" id="68217"/>
    <lineage>
        <taxon>Bacteria</taxon>
        <taxon>Bacillati</taxon>
        <taxon>Actinomycetota</taxon>
        <taxon>Actinomycetes</taxon>
        <taxon>Kitasatosporales</taxon>
        <taxon>Streptomycetaceae</taxon>
        <taxon>Kitasatospora</taxon>
    </lineage>
</organism>
<reference evidence="3 4" key="1">
    <citation type="submission" date="2022-10" db="EMBL/GenBank/DDBJ databases">
        <title>The complete genomes of actinobacterial strains from the NBC collection.</title>
        <authorList>
            <person name="Joergensen T.S."/>
            <person name="Alvarez Arevalo M."/>
            <person name="Sterndorff E.B."/>
            <person name="Faurdal D."/>
            <person name="Vuksanovic O."/>
            <person name="Mourched A.-S."/>
            <person name="Charusanti P."/>
            <person name="Shaw S."/>
            <person name="Blin K."/>
            <person name="Weber T."/>
        </authorList>
    </citation>
    <scope>NUCLEOTIDE SEQUENCE [LARGE SCALE GENOMIC DNA]</scope>
    <source>
        <strain evidence="3 4">NBC_01247</strain>
    </source>
</reference>
<feature type="transmembrane region" description="Helical" evidence="2">
    <location>
        <begin position="87"/>
        <end position="115"/>
    </location>
</feature>
<keyword evidence="2 3" id="KW-0812">Transmembrane</keyword>
<gene>
    <name evidence="3" type="ORF">OG469_18685</name>
</gene>